<keyword evidence="1" id="KW-0808">Transferase</keyword>
<dbReference type="InterPro" id="IPR007848">
    <property type="entry name" value="Small_mtfrase_dom"/>
</dbReference>
<dbReference type="Proteomes" id="UP000030889">
    <property type="component" value="Unassembled WGS sequence"/>
</dbReference>
<evidence type="ECO:0000313" key="6">
    <source>
        <dbReference type="Proteomes" id="UP000030889"/>
    </source>
</evidence>
<dbReference type="Pfam" id="PF05175">
    <property type="entry name" value="MTS"/>
    <property type="match status" value="1"/>
</dbReference>
<sequence>MYEIIPQSIPQARRAEINEKILADIESGENRIPRQTIYNCYTGVGGLHDLNPDQFANYHEYACAKREFEQGQFFTPHALCRQIVSLAASDPTETVLDMGCGMGNFFNFLPNLHNAYGFDIDPRAVKVAGYLYPEAHIAVQDMQQYEPAMLFDLLLGNPPFNLKFGNDSSQFYYFRKAYSVLKPAGLLLCIVPYSFLQNEFWDKSQIRYIDNCFSFLGQTKLPQDTFEDLGVAEFATKLVVFSRESAHIESRPYREDEFITQEQLRERIARFREIKCSLKLKLRQETNRIELEEEQAFEYTMTKYLYEIKTHPHLRPKYEQAIALVSKFRSQTPPENASKTQYEEYQRSKLTYAKVLAILRRYVREQHFVPQRKVALVKTNYSYKLKAYAPHLLDDIAVREVPIYKLTINNGGLPDAGAWRTPDIEKQYRAARRVIGRKHREYLRQSIPYFQMPQDGRLTEYIEGLSFVNKDGKRCRFTDLQRHDMNWLFQKRFNLLNWQQGSGKTAVAYHFAKYIRSLKRVHNTIVVAPALAIEMTWEPFLTRQKKRYTRITQPRHLENIRPGEFIVISVSMLGKLKYWLKRFVKSHSNKLCLIFDESDELTNDTSQRTRNTLNLFRRCSYKILATGTTTRNNVAEQYSQLSLLYNNSVNMMCWCSKVYHQDRETHEIEDSPNEFYGEPFPAYGGASLFKSCFCPGKVTVFGIEKHNQDIYNKEVLWELNAKTVLTRKFREFAGEKYEIKNHVVLPCAGEKAVYEKILTEFCQICNLFFNSTGDTRKDAAMKIVRQIILMIKACSIANTMPGYTGEPFPEKVRHIAAMVRNIPQKVAIGCTTLDALEMYEDYVSAIIPNRPLFLVHGRQSFKKRRRIIDRFDRTTDGILVCTQQALKSSVNIPSCDDIILESLQWNIPRMEQFYFRFIRLDSEQKKRVHLVTYDESIEQNLLALVTTKERLNEFIKLGEIREESEIFEEFDLTPSLIEKLLTRQRDDDGKLYVSWGNQRIVAA</sequence>
<keyword evidence="1" id="KW-0489">Methyltransferase</keyword>
<dbReference type="SMART" id="SM00487">
    <property type="entry name" value="DEXDc"/>
    <property type="match status" value="1"/>
</dbReference>
<organism evidence="5 6">
    <name type="scientific">Alistipes inops</name>
    <dbReference type="NCBI Taxonomy" id="1501391"/>
    <lineage>
        <taxon>Bacteria</taxon>
        <taxon>Pseudomonadati</taxon>
        <taxon>Bacteroidota</taxon>
        <taxon>Bacteroidia</taxon>
        <taxon>Bacteroidales</taxon>
        <taxon>Rikenellaceae</taxon>
        <taxon>Alistipes</taxon>
    </lineage>
</organism>
<accession>A0ABR4YJJ2</accession>
<dbReference type="InterPro" id="IPR029063">
    <property type="entry name" value="SAM-dependent_MTases_sf"/>
</dbReference>
<dbReference type="PROSITE" id="PS51192">
    <property type="entry name" value="HELICASE_ATP_BIND_1"/>
    <property type="match status" value="1"/>
</dbReference>
<feature type="domain" description="Helicase ATP-binding" evidence="3">
    <location>
        <begin position="485"/>
        <end position="647"/>
    </location>
</feature>
<comment type="caution">
    <text evidence="5">The sequence shown here is derived from an EMBL/GenBank/DDBJ whole genome shotgun (WGS) entry which is preliminary data.</text>
</comment>
<dbReference type="Gene3D" id="3.40.50.300">
    <property type="entry name" value="P-loop containing nucleotide triphosphate hydrolases"/>
    <property type="match status" value="2"/>
</dbReference>
<dbReference type="EMBL" id="JRGF01000005">
    <property type="protein sequence ID" value="KHE42332.1"/>
    <property type="molecule type" value="Genomic_DNA"/>
</dbReference>
<dbReference type="Pfam" id="PF04851">
    <property type="entry name" value="ResIII"/>
    <property type="match status" value="1"/>
</dbReference>
<evidence type="ECO:0000313" key="5">
    <source>
        <dbReference type="EMBL" id="KHE42332.1"/>
    </source>
</evidence>
<dbReference type="CDD" id="cd02440">
    <property type="entry name" value="AdoMet_MTases"/>
    <property type="match status" value="1"/>
</dbReference>
<evidence type="ECO:0000256" key="2">
    <source>
        <dbReference type="ARBA" id="ARBA00022691"/>
    </source>
</evidence>
<dbReference type="RefSeq" id="WP_035473114.1">
    <property type="nucleotide sequence ID" value="NZ_JRGF01000005.1"/>
</dbReference>
<name>A0ABR4YJJ2_9BACT</name>
<dbReference type="SUPFAM" id="SSF53335">
    <property type="entry name" value="S-adenosyl-L-methionine-dependent methyltransferases"/>
    <property type="match status" value="1"/>
</dbReference>
<evidence type="ECO:0000259" key="4">
    <source>
        <dbReference type="PROSITE" id="PS51194"/>
    </source>
</evidence>
<proteinExistence type="predicted"/>
<keyword evidence="5" id="KW-0067">ATP-binding</keyword>
<dbReference type="Pfam" id="PF00271">
    <property type="entry name" value="Helicase_C"/>
    <property type="match status" value="1"/>
</dbReference>
<dbReference type="PRINTS" id="PR00507">
    <property type="entry name" value="N12N6MTFRASE"/>
</dbReference>
<keyword evidence="5" id="KW-0547">Nucleotide-binding</keyword>
<dbReference type="PROSITE" id="PS51194">
    <property type="entry name" value="HELICASE_CTER"/>
    <property type="match status" value="1"/>
</dbReference>
<dbReference type="InterPro" id="IPR002052">
    <property type="entry name" value="DNA_methylase_N6_adenine_CS"/>
</dbReference>
<keyword evidence="2" id="KW-0949">S-adenosyl-L-methionine</keyword>
<dbReference type="InterPro" id="IPR006935">
    <property type="entry name" value="Helicase/UvrB_N"/>
</dbReference>
<dbReference type="InterPro" id="IPR027417">
    <property type="entry name" value="P-loop_NTPase"/>
</dbReference>
<keyword evidence="5" id="KW-0347">Helicase</keyword>
<protein>
    <submittedName>
        <fullName evidence="5">Helicase</fullName>
    </submittedName>
</protein>
<dbReference type="Gene3D" id="3.40.50.150">
    <property type="entry name" value="Vaccinia Virus protein VP39"/>
    <property type="match status" value="1"/>
</dbReference>
<dbReference type="SUPFAM" id="SSF52540">
    <property type="entry name" value="P-loop containing nucleoside triphosphate hydrolases"/>
    <property type="match status" value="2"/>
</dbReference>
<dbReference type="GO" id="GO:0004386">
    <property type="term" value="F:helicase activity"/>
    <property type="evidence" value="ECO:0007669"/>
    <property type="project" value="UniProtKB-KW"/>
</dbReference>
<evidence type="ECO:0000259" key="3">
    <source>
        <dbReference type="PROSITE" id="PS51192"/>
    </source>
</evidence>
<dbReference type="PROSITE" id="PS00092">
    <property type="entry name" value="N6_MTASE"/>
    <property type="match status" value="1"/>
</dbReference>
<keyword evidence="6" id="KW-1185">Reference proteome</keyword>
<gene>
    <name evidence="5" type="ORF">LG35_05490</name>
</gene>
<keyword evidence="5" id="KW-0378">Hydrolase</keyword>
<evidence type="ECO:0000256" key="1">
    <source>
        <dbReference type="ARBA" id="ARBA00022603"/>
    </source>
</evidence>
<reference evidence="5 6" key="1">
    <citation type="submission" date="2014-09" db="EMBL/GenBank/DDBJ databases">
        <title>Alistipes sp. 627, sp. nov., a novel member of the family Rikenellaceae isolated from human faeces.</title>
        <authorList>
            <person name="Shkoporov A.N."/>
            <person name="Chaplin A.V."/>
            <person name="Motuzova O.V."/>
            <person name="Kafarskaia L.I."/>
            <person name="Khokhlova E.V."/>
            <person name="Efimov B.A."/>
        </authorList>
    </citation>
    <scope>NUCLEOTIDE SEQUENCE [LARGE SCALE GENOMIC DNA]</scope>
    <source>
        <strain evidence="5 6">627</strain>
    </source>
</reference>
<dbReference type="InterPro" id="IPR014001">
    <property type="entry name" value="Helicase_ATP-bd"/>
</dbReference>
<feature type="domain" description="Helicase C-terminal" evidence="4">
    <location>
        <begin position="814"/>
        <end position="966"/>
    </location>
</feature>
<dbReference type="InterPro" id="IPR001650">
    <property type="entry name" value="Helicase_C-like"/>
</dbReference>